<accession>A0A383BSN7</accession>
<proteinExistence type="predicted"/>
<keyword evidence="1" id="KW-1133">Transmembrane helix</keyword>
<dbReference type="AlphaFoldDB" id="A0A383BSN7"/>
<gene>
    <name evidence="2" type="ORF">METZ01_LOCUS476001</name>
</gene>
<keyword evidence="1" id="KW-0812">Transmembrane</keyword>
<evidence type="ECO:0000256" key="1">
    <source>
        <dbReference type="SAM" id="Phobius"/>
    </source>
</evidence>
<organism evidence="2">
    <name type="scientific">marine metagenome</name>
    <dbReference type="NCBI Taxonomy" id="408172"/>
    <lineage>
        <taxon>unclassified sequences</taxon>
        <taxon>metagenomes</taxon>
        <taxon>ecological metagenomes</taxon>
    </lineage>
</organism>
<sequence length="118" mass="13296">MRSKHILYLVLFTILVGMNGLFANYAFKKKVKSVCQSYRITVDVSQFELGDDEFSMTLESGRNNFEMFMLVGFAAAGQAITHQIQMEKENTYTPAKVHLNVLVPSSRGEFNTFVASCP</sequence>
<protein>
    <submittedName>
        <fullName evidence="2">Uncharacterized protein</fullName>
    </submittedName>
</protein>
<reference evidence="2" key="1">
    <citation type="submission" date="2018-05" db="EMBL/GenBank/DDBJ databases">
        <authorList>
            <person name="Lanie J.A."/>
            <person name="Ng W.-L."/>
            <person name="Kazmierczak K.M."/>
            <person name="Andrzejewski T.M."/>
            <person name="Davidsen T.M."/>
            <person name="Wayne K.J."/>
            <person name="Tettelin H."/>
            <person name="Glass J.I."/>
            <person name="Rusch D."/>
            <person name="Podicherti R."/>
            <person name="Tsui H.-C.T."/>
            <person name="Winkler M.E."/>
        </authorList>
    </citation>
    <scope>NUCLEOTIDE SEQUENCE</scope>
</reference>
<dbReference type="EMBL" id="UINC01203065">
    <property type="protein sequence ID" value="SVE23147.1"/>
    <property type="molecule type" value="Genomic_DNA"/>
</dbReference>
<name>A0A383BSN7_9ZZZZ</name>
<feature type="non-terminal residue" evidence="2">
    <location>
        <position position="118"/>
    </location>
</feature>
<feature type="transmembrane region" description="Helical" evidence="1">
    <location>
        <begin position="6"/>
        <end position="27"/>
    </location>
</feature>
<evidence type="ECO:0000313" key="2">
    <source>
        <dbReference type="EMBL" id="SVE23147.1"/>
    </source>
</evidence>
<keyword evidence="1" id="KW-0472">Membrane</keyword>